<keyword evidence="9" id="KW-0234">DNA repair</keyword>
<dbReference type="AlphaFoldDB" id="A0A1V3WJK0"/>
<dbReference type="PANTHER" id="PTHR30591:SF1">
    <property type="entry name" value="RECBCD ENZYME SUBUNIT RECC"/>
    <property type="match status" value="1"/>
</dbReference>
<proteinExistence type="predicted"/>
<dbReference type="GO" id="GO:0006281">
    <property type="term" value="P:DNA repair"/>
    <property type="evidence" value="ECO:0007669"/>
    <property type="project" value="UniProtKB-KW"/>
</dbReference>
<dbReference type="GO" id="GO:0004527">
    <property type="term" value="F:exonuclease activity"/>
    <property type="evidence" value="ECO:0007669"/>
    <property type="project" value="UniProtKB-KW"/>
</dbReference>
<gene>
    <name evidence="11" type="ORF">BZL29_7151</name>
</gene>
<keyword evidence="2" id="KW-0547">Nucleotide-binding</keyword>
<dbReference type="Gene3D" id="3.40.50.10930">
    <property type="match status" value="1"/>
</dbReference>
<feature type="region of interest" description="Disordered" evidence="10">
    <location>
        <begin position="312"/>
        <end position="374"/>
    </location>
</feature>
<evidence type="ECO:0000256" key="1">
    <source>
        <dbReference type="ARBA" id="ARBA00022722"/>
    </source>
</evidence>
<evidence type="ECO:0000256" key="7">
    <source>
        <dbReference type="ARBA" id="ARBA00022840"/>
    </source>
</evidence>
<dbReference type="PANTHER" id="PTHR30591">
    <property type="entry name" value="RECBCD ENZYME SUBUNIT RECC"/>
    <property type="match status" value="1"/>
</dbReference>
<keyword evidence="3" id="KW-0227">DNA damage</keyword>
<evidence type="ECO:0000256" key="6">
    <source>
        <dbReference type="ARBA" id="ARBA00022839"/>
    </source>
</evidence>
<evidence type="ECO:0000256" key="4">
    <source>
        <dbReference type="ARBA" id="ARBA00022801"/>
    </source>
</evidence>
<dbReference type="GO" id="GO:0004386">
    <property type="term" value="F:helicase activity"/>
    <property type="evidence" value="ECO:0007669"/>
    <property type="project" value="UniProtKB-KW"/>
</dbReference>
<evidence type="ECO:0000256" key="8">
    <source>
        <dbReference type="ARBA" id="ARBA00023125"/>
    </source>
</evidence>
<sequence>MALHLHRAERTDLLADGLGALLADPLPDPFASELVLVAARGMERWLSQHLSQVLGSRGAHGDGVCAAVTFRSPQSLIAEITGTADTDPWSPEAMTWPLLEVIDTVLDEPWCRSLATHLGHFDTDAVEAELRRGRRYSVARRLAGLFASYARQRPALLAGWLDGHLDGVDADLAWQPELWRALVAAVAAEPPHLRHERTVARLTAARPTCRRGFRCSGTPGWRAPTCNCSARWPLITICTCGCPTPVTICGKRSPVSTARCNDARTPAGTLPGIRCCTPSGATCGSCNGRCRPLRRPTNSSAGQPNPTRCWAGCKPTSPPTRRAQTDGGWPPATARCRSTPATARPAGRRAARGAARSTGGRPDPATARHRGDVS</sequence>
<dbReference type="EMBL" id="MVBN01000009">
    <property type="protein sequence ID" value="OOK67143.1"/>
    <property type="molecule type" value="Genomic_DNA"/>
</dbReference>
<reference evidence="11 12" key="1">
    <citation type="submission" date="2017-02" db="EMBL/GenBank/DDBJ databases">
        <title>Complete genome sequences of Mycobacterium kansasii strains isolated from rhesus macaques.</title>
        <authorList>
            <person name="Panda A."/>
            <person name="Nagaraj S."/>
            <person name="Zhao X."/>
            <person name="Tettelin H."/>
            <person name="Detolla L.J."/>
        </authorList>
    </citation>
    <scope>NUCLEOTIDE SEQUENCE [LARGE SCALE GENOMIC DNA]</scope>
    <source>
        <strain evidence="11 12">11-3469</strain>
    </source>
</reference>
<dbReference type="GO" id="GO:0003677">
    <property type="term" value="F:DNA binding"/>
    <property type="evidence" value="ECO:0007669"/>
    <property type="project" value="UniProtKB-KW"/>
</dbReference>
<feature type="compositionally biased region" description="Low complexity" evidence="10">
    <location>
        <begin position="352"/>
        <end position="362"/>
    </location>
</feature>
<dbReference type="Proteomes" id="UP000188532">
    <property type="component" value="Unassembled WGS sequence"/>
</dbReference>
<dbReference type="InterPro" id="IPR013986">
    <property type="entry name" value="DExx_box_DNA_helicase_dom_sf"/>
</dbReference>
<keyword evidence="4" id="KW-0378">Hydrolase</keyword>
<keyword evidence="8" id="KW-0238">DNA-binding</keyword>
<keyword evidence="5" id="KW-0347">Helicase</keyword>
<dbReference type="GO" id="GO:0006310">
    <property type="term" value="P:DNA recombination"/>
    <property type="evidence" value="ECO:0007669"/>
    <property type="project" value="TreeGrafter"/>
</dbReference>
<keyword evidence="1" id="KW-0540">Nuclease</keyword>
<organism evidence="11 12">
    <name type="scientific">Mycobacterium kansasii</name>
    <dbReference type="NCBI Taxonomy" id="1768"/>
    <lineage>
        <taxon>Bacteria</taxon>
        <taxon>Bacillati</taxon>
        <taxon>Actinomycetota</taxon>
        <taxon>Actinomycetes</taxon>
        <taxon>Mycobacteriales</taxon>
        <taxon>Mycobacteriaceae</taxon>
        <taxon>Mycobacterium</taxon>
    </lineage>
</organism>
<evidence type="ECO:0000313" key="11">
    <source>
        <dbReference type="EMBL" id="OOK67143.1"/>
    </source>
</evidence>
<dbReference type="Gene3D" id="1.10.10.160">
    <property type="match status" value="1"/>
</dbReference>
<comment type="caution">
    <text evidence="11">The sequence shown here is derived from an EMBL/GenBank/DDBJ whole genome shotgun (WGS) entry which is preliminary data.</text>
</comment>
<evidence type="ECO:0000256" key="2">
    <source>
        <dbReference type="ARBA" id="ARBA00022741"/>
    </source>
</evidence>
<evidence type="ECO:0000256" key="5">
    <source>
        <dbReference type="ARBA" id="ARBA00022806"/>
    </source>
</evidence>
<evidence type="ECO:0000256" key="3">
    <source>
        <dbReference type="ARBA" id="ARBA00022763"/>
    </source>
</evidence>
<dbReference type="Pfam" id="PF04257">
    <property type="entry name" value="Exonuc_V_gamma"/>
    <property type="match status" value="1"/>
</dbReference>
<dbReference type="GO" id="GO:0005524">
    <property type="term" value="F:ATP binding"/>
    <property type="evidence" value="ECO:0007669"/>
    <property type="project" value="UniProtKB-KW"/>
</dbReference>
<evidence type="ECO:0000313" key="12">
    <source>
        <dbReference type="Proteomes" id="UP000188532"/>
    </source>
</evidence>
<accession>A0A1V3WJK0</accession>
<dbReference type="SUPFAM" id="SSF52540">
    <property type="entry name" value="P-loop containing nucleoside triphosphate hydrolases"/>
    <property type="match status" value="1"/>
</dbReference>
<keyword evidence="7" id="KW-0067">ATP-binding</keyword>
<name>A0A1V3WJK0_MYCKA</name>
<evidence type="ECO:0000256" key="9">
    <source>
        <dbReference type="ARBA" id="ARBA00023204"/>
    </source>
</evidence>
<protein>
    <submittedName>
        <fullName evidence="11">Exodeoxyribonuclease V, gamma subunit</fullName>
    </submittedName>
</protein>
<keyword evidence="6" id="KW-0269">Exonuclease</keyword>
<evidence type="ECO:0000256" key="10">
    <source>
        <dbReference type="SAM" id="MobiDB-lite"/>
    </source>
</evidence>
<dbReference type="InterPro" id="IPR027417">
    <property type="entry name" value="P-loop_NTPase"/>
</dbReference>